<evidence type="ECO:0000313" key="6">
    <source>
        <dbReference type="Proteomes" id="UP001597178"/>
    </source>
</evidence>
<reference evidence="6" key="1">
    <citation type="journal article" date="2019" name="Int. J. Syst. Evol. Microbiol.">
        <title>The Global Catalogue of Microorganisms (GCM) 10K type strain sequencing project: providing services to taxonomists for standard genome sequencing and annotation.</title>
        <authorList>
            <consortium name="The Broad Institute Genomics Platform"/>
            <consortium name="The Broad Institute Genome Sequencing Center for Infectious Disease"/>
            <person name="Wu L."/>
            <person name="Ma J."/>
        </authorList>
    </citation>
    <scope>NUCLEOTIDE SEQUENCE [LARGE SCALE GENOMIC DNA]</scope>
    <source>
        <strain evidence="6">CCUG 54822</strain>
    </source>
</reference>
<protein>
    <submittedName>
        <fullName evidence="5">4Fe-4S cluster-binding domain-containing protein</fullName>
    </submittedName>
</protein>
<keyword evidence="4" id="KW-0411">Iron-sulfur</keyword>
<gene>
    <name evidence="5" type="ORF">ACFQ4A_05310</name>
</gene>
<dbReference type="RefSeq" id="WP_382398322.1">
    <property type="nucleotide sequence ID" value="NZ_JBHTNH010000006.1"/>
</dbReference>
<evidence type="ECO:0000256" key="1">
    <source>
        <dbReference type="ARBA" id="ARBA00022691"/>
    </source>
</evidence>
<dbReference type="PROSITE" id="PS51257">
    <property type="entry name" value="PROKAR_LIPOPROTEIN"/>
    <property type="match status" value="1"/>
</dbReference>
<dbReference type="Gene3D" id="3.20.20.70">
    <property type="entry name" value="Aldolase class I"/>
    <property type="match status" value="1"/>
</dbReference>
<dbReference type="InterPro" id="IPR058240">
    <property type="entry name" value="rSAM_sf"/>
</dbReference>
<keyword evidence="2" id="KW-0479">Metal-binding</keyword>
<organism evidence="5 6">
    <name type="scientific">Lentibacillus salinarum</name>
    <dbReference type="NCBI Taxonomy" id="446820"/>
    <lineage>
        <taxon>Bacteria</taxon>
        <taxon>Bacillati</taxon>
        <taxon>Bacillota</taxon>
        <taxon>Bacilli</taxon>
        <taxon>Bacillales</taxon>
        <taxon>Bacillaceae</taxon>
        <taxon>Lentibacillus</taxon>
    </lineage>
</organism>
<accession>A0ABW3ZSG0</accession>
<dbReference type="Proteomes" id="UP001597178">
    <property type="component" value="Unassembled WGS sequence"/>
</dbReference>
<name>A0ABW3ZSG0_9BACI</name>
<dbReference type="InterPro" id="IPR013785">
    <property type="entry name" value="Aldolase_TIM"/>
</dbReference>
<dbReference type="SUPFAM" id="SSF102114">
    <property type="entry name" value="Radical SAM enzymes"/>
    <property type="match status" value="1"/>
</dbReference>
<dbReference type="Pfam" id="PF13353">
    <property type="entry name" value="Fer4_12"/>
    <property type="match status" value="1"/>
</dbReference>
<dbReference type="InterPro" id="IPR007197">
    <property type="entry name" value="rSAM"/>
</dbReference>
<sequence length="218" mass="25450">MKFYNRFIRTFQDVPEHTTLLIHSLSGCLLHCYGCHNYEEIIARTPREHKTKEDLYLYLKKSGFLFDAVMFSGGEFLIDKLDEITDLLQVVRNVFTGRIVIATCGVYNKKIKHLIDQDLVDGIHVDMKLPYHLLDPVEDQDIFQDVMGIKPNQQLINNLLDSIDTVIAHNSPIDQVRTVKYPILADVFFEEIRKYIETRKNYYNSGVPYFLNQFVSPE</sequence>
<evidence type="ECO:0000256" key="2">
    <source>
        <dbReference type="ARBA" id="ARBA00022723"/>
    </source>
</evidence>
<comment type="caution">
    <text evidence="5">The sequence shown here is derived from an EMBL/GenBank/DDBJ whole genome shotgun (WGS) entry which is preliminary data.</text>
</comment>
<keyword evidence="3" id="KW-0408">Iron</keyword>
<evidence type="ECO:0000313" key="5">
    <source>
        <dbReference type="EMBL" id="MFD1361088.1"/>
    </source>
</evidence>
<evidence type="ECO:0000256" key="4">
    <source>
        <dbReference type="ARBA" id="ARBA00023014"/>
    </source>
</evidence>
<keyword evidence="1" id="KW-0949">S-adenosyl-L-methionine</keyword>
<dbReference type="EMBL" id="JBHTNH010000006">
    <property type="protein sequence ID" value="MFD1361088.1"/>
    <property type="molecule type" value="Genomic_DNA"/>
</dbReference>
<evidence type="ECO:0000256" key="3">
    <source>
        <dbReference type="ARBA" id="ARBA00023004"/>
    </source>
</evidence>
<keyword evidence="6" id="KW-1185">Reference proteome</keyword>
<dbReference type="SFLD" id="SFLDS00029">
    <property type="entry name" value="Radical_SAM"/>
    <property type="match status" value="1"/>
</dbReference>
<proteinExistence type="predicted"/>